<gene>
    <name evidence="3" type="ORF">POL67_34025</name>
</gene>
<feature type="transmembrane region" description="Helical" evidence="1">
    <location>
        <begin position="512"/>
        <end position="530"/>
    </location>
</feature>
<organism evidence="3 4">
    <name type="scientific">Polyangium mundeleinium</name>
    <dbReference type="NCBI Taxonomy" id="2995306"/>
    <lineage>
        <taxon>Bacteria</taxon>
        <taxon>Pseudomonadati</taxon>
        <taxon>Myxococcota</taxon>
        <taxon>Polyangia</taxon>
        <taxon>Polyangiales</taxon>
        <taxon>Polyangiaceae</taxon>
        <taxon>Polyangium</taxon>
    </lineage>
</organism>
<sequence length="700" mass="76150">MTFRRALSFLLFVLALVSWAPPASAHPYMLPGGREKDVLALFAPFTLGKEVAAGFALWSVSIDQQRIVVGLREPKGREARITLVHPDDDAARPEAPRSSSFVAARESTGDPEVEKAVAALLGALAQNDHGGLWIEPRPRAAPRSSGVAPIQARVAAYAAGQWGDLDGIVALFGFVALATVLAARLTRDEPAWIRGALAAIVFAGAATRLWLSPVSFLGAWPWTRLWPNVRAVADGPLLEAIAARAGGPFYLTDVITWTNFGYAAAMPLVLFGHATYLLRDPRAGLFAAFAVALLPQHIRFSRCEDAFIPSLVITSLSFALIHAWLRDPSRVFRIVAIACLPAALYTGYLLRPLNILFIVVYMAAVVSLHPESAPPVRRVIGVLVIAGMGALVFPVFLSTNEAAVQTALFSPGWLLNTGRAFLVPKLFVLTDPAVTPPVLVVLAAAGVILGYRAGERRLVVFLLGWLGIFTITHAFVMEDTMRPRYHLHLVVPFLLLGAIAVPWLWERRRAGIFVACGALLAAPLLHRGWIEDVGYTEMREHAFVQKAREIVPEGCTVIEYVGADAQAKALRFARIGERAGGKDRGKDRYRVVPAFAPGVSPEVTIEKPLDELLHDPPACLYLYEGLPCWFGKTEDEAYASTCSELRQTLGAEVVMQGEVPLAIYDRQNMPPGRRDGPNVTFWLSRARVEARAGETGKGRP</sequence>
<evidence type="ECO:0000256" key="2">
    <source>
        <dbReference type="SAM" id="SignalP"/>
    </source>
</evidence>
<feature type="transmembrane region" description="Helical" evidence="1">
    <location>
        <begin position="355"/>
        <end position="372"/>
    </location>
</feature>
<dbReference type="Proteomes" id="UP001221411">
    <property type="component" value="Unassembled WGS sequence"/>
</dbReference>
<evidence type="ECO:0008006" key="5">
    <source>
        <dbReference type="Google" id="ProtNLM"/>
    </source>
</evidence>
<feature type="transmembrane region" description="Helical" evidence="1">
    <location>
        <begin position="458"/>
        <end position="475"/>
    </location>
</feature>
<reference evidence="3 4" key="1">
    <citation type="submission" date="2022-11" db="EMBL/GenBank/DDBJ databases">
        <title>Minimal conservation of predation-associated metabolite biosynthetic gene clusters underscores biosynthetic potential of Myxococcota including descriptions for ten novel species: Archangium lansinium sp. nov., Myxococcus landrumus sp. nov., Nannocystis bai.</title>
        <authorList>
            <person name="Ahearne A."/>
            <person name="Stevens C."/>
            <person name="Dowd S."/>
        </authorList>
    </citation>
    <scope>NUCLEOTIDE SEQUENCE [LARGE SCALE GENOMIC DNA]</scope>
    <source>
        <strain evidence="3 4">RJM3</strain>
    </source>
</reference>
<feature type="transmembrane region" description="Helical" evidence="1">
    <location>
        <begin position="433"/>
        <end position="451"/>
    </location>
</feature>
<dbReference type="RefSeq" id="WP_271924779.1">
    <property type="nucleotide sequence ID" value="NZ_JAQNDO010000001.1"/>
</dbReference>
<protein>
    <recommendedName>
        <fullName evidence="5">Glycosyltransferase RgtA/B/C/D-like domain-containing protein</fullName>
    </recommendedName>
</protein>
<evidence type="ECO:0000313" key="4">
    <source>
        <dbReference type="Proteomes" id="UP001221411"/>
    </source>
</evidence>
<evidence type="ECO:0000256" key="1">
    <source>
        <dbReference type="SAM" id="Phobius"/>
    </source>
</evidence>
<keyword evidence="1" id="KW-0812">Transmembrane</keyword>
<feature type="chain" id="PRO_5046394380" description="Glycosyltransferase RgtA/B/C/D-like domain-containing protein" evidence="2">
    <location>
        <begin position="26"/>
        <end position="700"/>
    </location>
</feature>
<accession>A0ABT5EZQ8</accession>
<feature type="transmembrane region" description="Helical" evidence="1">
    <location>
        <begin position="306"/>
        <end position="324"/>
    </location>
</feature>
<proteinExistence type="predicted"/>
<comment type="caution">
    <text evidence="3">The sequence shown here is derived from an EMBL/GenBank/DDBJ whole genome shotgun (WGS) entry which is preliminary data.</text>
</comment>
<evidence type="ECO:0000313" key="3">
    <source>
        <dbReference type="EMBL" id="MDC0746397.1"/>
    </source>
</evidence>
<feature type="signal peptide" evidence="2">
    <location>
        <begin position="1"/>
        <end position="25"/>
    </location>
</feature>
<name>A0ABT5EZQ8_9BACT</name>
<keyword evidence="1" id="KW-0472">Membrane</keyword>
<feature type="transmembrane region" description="Helical" evidence="1">
    <location>
        <begin position="487"/>
        <end position="505"/>
    </location>
</feature>
<dbReference type="EMBL" id="JAQNDO010000001">
    <property type="protein sequence ID" value="MDC0746397.1"/>
    <property type="molecule type" value="Genomic_DNA"/>
</dbReference>
<keyword evidence="1" id="KW-1133">Transmembrane helix</keyword>
<keyword evidence="4" id="KW-1185">Reference proteome</keyword>
<feature type="transmembrane region" description="Helical" evidence="1">
    <location>
        <begin position="379"/>
        <end position="397"/>
    </location>
</feature>
<keyword evidence="2" id="KW-0732">Signal</keyword>
<feature type="transmembrane region" description="Helical" evidence="1">
    <location>
        <begin position="254"/>
        <end position="271"/>
    </location>
</feature>
<feature type="transmembrane region" description="Helical" evidence="1">
    <location>
        <begin position="167"/>
        <end position="185"/>
    </location>
</feature>
<feature type="transmembrane region" description="Helical" evidence="1">
    <location>
        <begin position="192"/>
        <end position="211"/>
    </location>
</feature>